<accession>A0A0N1FE44</accession>
<dbReference type="InterPro" id="IPR028082">
    <property type="entry name" value="Peripla_BP_I"/>
</dbReference>
<keyword evidence="4" id="KW-1185">Reference proteome</keyword>
<protein>
    <submittedName>
        <fullName evidence="3">ABC transporter substrate-binding protein</fullName>
    </submittedName>
</protein>
<dbReference type="AlphaFoldDB" id="A0A0N1FE44"/>
<dbReference type="PROSITE" id="PS51318">
    <property type="entry name" value="TAT"/>
    <property type="match status" value="1"/>
</dbReference>
<dbReference type="InterPro" id="IPR003760">
    <property type="entry name" value="PnrA-like"/>
</dbReference>
<gene>
    <name evidence="3" type="ORF">AE618_11800</name>
</gene>
<dbReference type="PANTHER" id="PTHR43208">
    <property type="entry name" value="ABC TRANSPORTER SUBSTRATE-BINDING PROTEIN"/>
    <property type="match status" value="1"/>
</dbReference>
<dbReference type="RefSeq" id="WP_054209260.1">
    <property type="nucleotide sequence ID" value="NZ_LGSZ01000040.1"/>
</dbReference>
<comment type="caution">
    <text evidence="3">The sequence shown here is derived from an EMBL/GenBank/DDBJ whole genome shotgun (WGS) entry which is preliminary data.</text>
</comment>
<dbReference type="CDD" id="cd19963">
    <property type="entry name" value="PBP1_BMP-like"/>
    <property type="match status" value="1"/>
</dbReference>
<dbReference type="Proteomes" id="UP000037822">
    <property type="component" value="Unassembled WGS sequence"/>
</dbReference>
<dbReference type="InterPro" id="IPR052910">
    <property type="entry name" value="ABC-Purine-Binding"/>
</dbReference>
<dbReference type="EMBL" id="LGSZ01000040">
    <property type="protein sequence ID" value="KPH80473.1"/>
    <property type="molecule type" value="Genomic_DNA"/>
</dbReference>
<dbReference type="PANTHER" id="PTHR43208:SF1">
    <property type="entry name" value="ABC TRANSPORTER SUBSTRATE-BINDING PROTEIN"/>
    <property type="match status" value="1"/>
</dbReference>
<dbReference type="OrthoDB" id="9781639at2"/>
<organism evidence="3 4">
    <name type="scientific">Bosea vaviloviae</name>
    <dbReference type="NCBI Taxonomy" id="1526658"/>
    <lineage>
        <taxon>Bacteria</taxon>
        <taxon>Pseudomonadati</taxon>
        <taxon>Pseudomonadota</taxon>
        <taxon>Alphaproteobacteria</taxon>
        <taxon>Hyphomicrobiales</taxon>
        <taxon>Boseaceae</taxon>
        <taxon>Bosea</taxon>
    </lineage>
</organism>
<keyword evidence="1" id="KW-0732">Signal</keyword>
<evidence type="ECO:0000313" key="4">
    <source>
        <dbReference type="Proteomes" id="UP000037822"/>
    </source>
</evidence>
<evidence type="ECO:0000256" key="1">
    <source>
        <dbReference type="ARBA" id="ARBA00022729"/>
    </source>
</evidence>
<sequence>MTSIITRRRFNFGAGASAATLPLIGSGARAQAPLGVGFIYVGPVGDHGWTWTHDQGRLALEKEFGAKIKTSFIENVAEGPDAARAIRQLAQAGNKIIFTTSFGFMNPTIQVAKQFPKIHFEHATGYQRAENVATYNARFYEGRAVIGTIAGHMSKSGQAGYIASFPIPEVVMGINAFTLAARKVNPNFKTKVIWASTWYDPAKEADAAKALIDQGADMITQHTDSAAALQAAEQRGVFAFGQASDMKAFAPKAHLSAIVDDWSGYYVKRVKEAMDGSWKSGDVWGGIKDGMVKIAPYNDAVTPAARAAADEVTKGIVAGTLHPFTGELKDLKGEVRVKAGEKASDEMLSKMDWYVEGVQA</sequence>
<dbReference type="GO" id="GO:0005886">
    <property type="term" value="C:plasma membrane"/>
    <property type="evidence" value="ECO:0007669"/>
    <property type="project" value="InterPro"/>
</dbReference>
<dbReference type="SUPFAM" id="SSF53822">
    <property type="entry name" value="Periplasmic binding protein-like I"/>
    <property type="match status" value="1"/>
</dbReference>
<feature type="domain" description="ABC transporter substrate-binding protein PnrA-like" evidence="2">
    <location>
        <begin position="36"/>
        <end position="299"/>
    </location>
</feature>
<dbReference type="Pfam" id="PF02608">
    <property type="entry name" value="Bmp"/>
    <property type="match status" value="1"/>
</dbReference>
<dbReference type="Gene3D" id="3.40.50.2300">
    <property type="match status" value="2"/>
</dbReference>
<reference evidence="3 4" key="1">
    <citation type="submission" date="2015-07" db="EMBL/GenBank/DDBJ databases">
        <title>Whole genome sequencing of Bosea vaviloviae isolated from cave pool.</title>
        <authorList>
            <person name="Tan N.E.H."/>
            <person name="Lee Y.P."/>
            <person name="Gan H.M."/>
            <person name="Barton H."/>
            <person name="Savka M.A."/>
        </authorList>
    </citation>
    <scope>NUCLEOTIDE SEQUENCE [LARGE SCALE GENOMIC DNA]</scope>
    <source>
        <strain evidence="3 4">SD260</strain>
    </source>
</reference>
<name>A0A0N1FE44_9HYPH</name>
<dbReference type="PATRIC" id="fig|1526658.3.peg.3790"/>
<evidence type="ECO:0000313" key="3">
    <source>
        <dbReference type="EMBL" id="KPH80473.1"/>
    </source>
</evidence>
<dbReference type="InterPro" id="IPR006311">
    <property type="entry name" value="TAT_signal"/>
</dbReference>
<proteinExistence type="predicted"/>
<evidence type="ECO:0000259" key="2">
    <source>
        <dbReference type="Pfam" id="PF02608"/>
    </source>
</evidence>